<protein>
    <submittedName>
        <fullName evidence="1">Uncharacterized protein</fullName>
    </submittedName>
</protein>
<dbReference type="OrthoDB" id="5852536at2759"/>
<dbReference type="EMBL" id="KI657472">
    <property type="protein sequence ID" value="ETN86948.1"/>
    <property type="molecule type" value="Genomic_DNA"/>
</dbReference>
<dbReference type="KEGG" id="nai:NECAME_05794"/>
<evidence type="ECO:0000313" key="1">
    <source>
        <dbReference type="EMBL" id="ETN86948.1"/>
    </source>
</evidence>
<dbReference type="AlphaFoldDB" id="W2TYM1"/>
<dbReference type="OMA" id="ECEAIFN"/>
<gene>
    <name evidence="1" type="ORF">NECAME_05794</name>
</gene>
<name>W2TYM1_NECAM</name>
<keyword evidence="2" id="KW-1185">Reference proteome</keyword>
<evidence type="ECO:0000313" key="2">
    <source>
        <dbReference type="Proteomes" id="UP000053676"/>
    </source>
</evidence>
<organism evidence="1 2">
    <name type="scientific">Necator americanus</name>
    <name type="common">Human hookworm</name>
    <dbReference type="NCBI Taxonomy" id="51031"/>
    <lineage>
        <taxon>Eukaryota</taxon>
        <taxon>Metazoa</taxon>
        <taxon>Ecdysozoa</taxon>
        <taxon>Nematoda</taxon>
        <taxon>Chromadorea</taxon>
        <taxon>Rhabditida</taxon>
        <taxon>Rhabditina</taxon>
        <taxon>Rhabditomorpha</taxon>
        <taxon>Strongyloidea</taxon>
        <taxon>Ancylostomatidae</taxon>
        <taxon>Bunostominae</taxon>
        <taxon>Necator</taxon>
    </lineage>
</organism>
<proteinExistence type="predicted"/>
<reference evidence="2" key="1">
    <citation type="journal article" date="2014" name="Nat. Genet.">
        <title>Genome of the human hookworm Necator americanus.</title>
        <authorList>
            <person name="Tang Y.T."/>
            <person name="Gao X."/>
            <person name="Rosa B.A."/>
            <person name="Abubucker S."/>
            <person name="Hallsworth-Pepin K."/>
            <person name="Martin J."/>
            <person name="Tyagi R."/>
            <person name="Heizer E."/>
            <person name="Zhang X."/>
            <person name="Bhonagiri-Palsikar V."/>
            <person name="Minx P."/>
            <person name="Warren W.C."/>
            <person name="Wang Q."/>
            <person name="Zhan B."/>
            <person name="Hotez P.J."/>
            <person name="Sternberg P.W."/>
            <person name="Dougall A."/>
            <person name="Gaze S.T."/>
            <person name="Mulvenna J."/>
            <person name="Sotillo J."/>
            <person name="Ranganathan S."/>
            <person name="Rabelo E.M."/>
            <person name="Wilson R.K."/>
            <person name="Felgner P.L."/>
            <person name="Bethony J."/>
            <person name="Hawdon J.M."/>
            <person name="Gasser R.B."/>
            <person name="Loukas A."/>
            <person name="Mitreva M."/>
        </authorList>
    </citation>
    <scope>NUCLEOTIDE SEQUENCE [LARGE SCALE GENOMIC DNA]</scope>
</reference>
<sequence length="142" mass="16710">MDPIKQRTSLHNPVQSQQNQNLLDYRSHHDIHFKFVSAFAPWQGGVKVRNRKLGLDGFAILAKECEAIFNSRPITYVYHDLDSGYPLRPTDFLRPFALLGSPRLQDENETDEEWSVGHITDSLHKRWTFMLTLPNSFWKRWQ</sequence>
<dbReference type="Proteomes" id="UP000053676">
    <property type="component" value="Unassembled WGS sequence"/>
</dbReference>
<accession>W2TYM1</accession>